<sequence>MNEEECIYSIALTQLPGIGAVWARNLLDIAGSAVSLFKNKGELFHRMPEIPSRIKDALNNPDALARAEKEYKFILRNHIQCLTRKEAAYPVRLRECDDAPIVLFYKGTGDLNVPRVVSIVGTRRATDYGIRICNRFLEDLRLLCPDVLIVSGLAYGIDIHAHRAALACQLFTVGVLAHGLDRIYPSEHRKTAVDMLEQGGLLTEFLTETVPDRYNFVHRNRIIAGISDATIVVESAEKGGALITAEIAGDYHRDCFAFPGKITDEYSQGCNCLIRNNKAALIQSAEDFVQAMNWDTQSKETKPVQRSLFPDLSDDEKHIVSLLDKQGDMQINQLVVASDIPIQKMNVILFELEMKGVLRALAGGMYRLL</sequence>
<dbReference type="SUPFAM" id="SSF102405">
    <property type="entry name" value="MCP/YpsA-like"/>
    <property type="match status" value="1"/>
</dbReference>
<dbReference type="Pfam" id="PF02481">
    <property type="entry name" value="DNA_processg_A"/>
    <property type="match status" value="1"/>
</dbReference>
<dbReference type="GO" id="GO:0009294">
    <property type="term" value="P:DNA-mediated transformation"/>
    <property type="evidence" value="ECO:0007669"/>
    <property type="project" value="InterPro"/>
</dbReference>
<protein>
    <submittedName>
        <fullName evidence="4">Uncharacterized protein</fullName>
    </submittedName>
</protein>
<organism evidence="4">
    <name type="scientific">termite gut metagenome</name>
    <dbReference type="NCBI Taxonomy" id="433724"/>
    <lineage>
        <taxon>unclassified sequences</taxon>
        <taxon>metagenomes</taxon>
        <taxon>organismal metagenomes</taxon>
    </lineage>
</organism>
<evidence type="ECO:0000256" key="1">
    <source>
        <dbReference type="ARBA" id="ARBA00006525"/>
    </source>
</evidence>
<name>A0A5J4S3U5_9ZZZZ</name>
<dbReference type="AlphaFoldDB" id="A0A5J4S3U5"/>
<dbReference type="NCBIfam" id="TIGR00732">
    <property type="entry name" value="dprA"/>
    <property type="match status" value="1"/>
</dbReference>
<dbReference type="PANTHER" id="PTHR43022">
    <property type="entry name" value="PROTEIN SMF"/>
    <property type="match status" value="1"/>
</dbReference>
<dbReference type="InterPro" id="IPR041614">
    <property type="entry name" value="DprA_WH"/>
</dbReference>
<comment type="caution">
    <text evidence="4">The sequence shown here is derived from an EMBL/GenBank/DDBJ whole genome shotgun (WGS) entry which is preliminary data.</text>
</comment>
<evidence type="ECO:0000313" key="4">
    <source>
        <dbReference type="EMBL" id="KAA6340784.1"/>
    </source>
</evidence>
<accession>A0A5J4S3U5</accession>
<dbReference type="InterPro" id="IPR003488">
    <property type="entry name" value="DprA"/>
</dbReference>
<dbReference type="Gene3D" id="1.10.10.10">
    <property type="entry name" value="Winged helix-like DNA-binding domain superfamily/Winged helix DNA-binding domain"/>
    <property type="match status" value="1"/>
</dbReference>
<proteinExistence type="inferred from homology"/>
<dbReference type="EMBL" id="SNRY01000433">
    <property type="protein sequence ID" value="KAA6340784.1"/>
    <property type="molecule type" value="Genomic_DNA"/>
</dbReference>
<dbReference type="PANTHER" id="PTHR43022:SF1">
    <property type="entry name" value="PROTEIN SMF"/>
    <property type="match status" value="1"/>
</dbReference>
<comment type="similarity">
    <text evidence="1">Belongs to the DprA/Smf family.</text>
</comment>
<dbReference type="Gene3D" id="3.40.50.450">
    <property type="match status" value="1"/>
</dbReference>
<evidence type="ECO:0000259" key="2">
    <source>
        <dbReference type="Pfam" id="PF02481"/>
    </source>
</evidence>
<feature type="domain" description="Smf/DprA SLOG" evidence="2">
    <location>
        <begin position="81"/>
        <end position="292"/>
    </location>
</feature>
<feature type="domain" description="DprA winged helix" evidence="3">
    <location>
        <begin position="310"/>
        <end position="364"/>
    </location>
</feature>
<gene>
    <name evidence="4" type="ORF">EZS27_011361</name>
</gene>
<reference evidence="4" key="1">
    <citation type="submission" date="2019-03" db="EMBL/GenBank/DDBJ databases">
        <title>Single cell metagenomics reveals metabolic interactions within the superorganism composed of flagellate Streblomastix strix and complex community of Bacteroidetes bacteria on its surface.</title>
        <authorList>
            <person name="Treitli S.C."/>
            <person name="Kolisko M."/>
            <person name="Husnik F."/>
            <person name="Keeling P."/>
            <person name="Hampl V."/>
        </authorList>
    </citation>
    <scope>NUCLEOTIDE SEQUENCE</scope>
    <source>
        <strain evidence="4">STM</strain>
    </source>
</reference>
<evidence type="ECO:0000259" key="3">
    <source>
        <dbReference type="Pfam" id="PF17782"/>
    </source>
</evidence>
<dbReference type="Pfam" id="PF17782">
    <property type="entry name" value="WHD_DprA"/>
    <property type="match status" value="1"/>
</dbReference>
<dbReference type="InterPro" id="IPR036388">
    <property type="entry name" value="WH-like_DNA-bd_sf"/>
</dbReference>
<dbReference type="InterPro" id="IPR057666">
    <property type="entry name" value="DrpA_SLOG"/>
</dbReference>